<sequence>MSFKQIAEETLSTTSSLSGLILVDKAAGLTSHAVVSSVRKILKMDKVGHLGTLDPFATGLLPILVGGSTRLSDEIMDGKKQYLFTISLGKETDTLDYSGQVVAEAEVPQDFERKILGALREFTGNIEQVPPVYSALKMNGRPLYEYMRATGKLPDSIETKKRSVFIENLELVKCDLDSNSVTLRVLCGKGTYVRSLARDISKAIGTVGHCTQLRREYVEPWSVENAIYFSFEEKPSQQELLDRLILPEQMLPTVAKVELSEEFFKQLSSGNVIVLGENQVAEKTSEKSIKTLVHGSKVFVKILNHDFMFLADVEHISAENIYKIKPKKKIR</sequence>
<dbReference type="OrthoDB" id="5293631at2"/>
<dbReference type="PANTHER" id="PTHR13767">
    <property type="entry name" value="TRNA-PSEUDOURIDINE SYNTHASE"/>
    <property type="match status" value="1"/>
</dbReference>
<feature type="domain" description="Pseudouridine synthase II N-terminal" evidence="6">
    <location>
        <begin position="39"/>
        <end position="193"/>
    </location>
</feature>
<protein>
    <recommendedName>
        <fullName evidence="5">tRNA pseudouridine synthase B</fullName>
        <ecNumber evidence="5">5.4.99.25</ecNumber>
    </recommendedName>
    <alternativeName>
        <fullName evidence="5">tRNA pseudouridine(55) synthase</fullName>
        <shortName evidence="5">Psi55 synthase</shortName>
    </alternativeName>
    <alternativeName>
        <fullName evidence="5">tRNA pseudouridylate synthase</fullName>
    </alternativeName>
    <alternativeName>
        <fullName evidence="5">tRNA-uridine isomerase</fullName>
    </alternativeName>
</protein>
<dbReference type="InterPro" id="IPR002501">
    <property type="entry name" value="PsdUridine_synth_N"/>
</dbReference>
<accession>A0A4P2VMZ3</accession>
<evidence type="ECO:0000313" key="7">
    <source>
        <dbReference type="EMBL" id="BBH54381.1"/>
    </source>
</evidence>
<reference evidence="7 8" key="1">
    <citation type="submission" date="2018-12" db="EMBL/GenBank/DDBJ databases">
        <title>Rubrispira sanarue gen. nov., sp., nov., a member of the order Silvanigrellales, isolated from a brackish lake in Hamamatsu Japan.</title>
        <authorList>
            <person name="Maejima Y."/>
            <person name="Iino T."/>
            <person name="Muraguchi Y."/>
            <person name="Fukuda K."/>
            <person name="Nojiri H."/>
            <person name="Ohkuma M."/>
            <person name="Moriuchi R."/>
            <person name="Dohra H."/>
            <person name="Kimbara K."/>
            <person name="Shintani M."/>
        </authorList>
    </citation>
    <scope>NUCLEOTIDE SEQUENCE [LARGE SCALE GENOMIC DNA]</scope>
    <source>
        <strain evidence="7 8">RF1110005</strain>
    </source>
</reference>
<feature type="active site" description="Nucleophile" evidence="5">
    <location>
        <position position="54"/>
    </location>
</feature>
<dbReference type="GO" id="GO:1990481">
    <property type="term" value="P:mRNA pseudouridine synthesis"/>
    <property type="evidence" value="ECO:0007669"/>
    <property type="project" value="TreeGrafter"/>
</dbReference>
<proteinExistence type="inferred from homology"/>
<dbReference type="SUPFAM" id="SSF55120">
    <property type="entry name" value="Pseudouridine synthase"/>
    <property type="match status" value="1"/>
</dbReference>
<dbReference type="InterPro" id="IPR020103">
    <property type="entry name" value="PsdUridine_synth_cat_dom_sf"/>
</dbReference>
<evidence type="ECO:0000256" key="5">
    <source>
        <dbReference type="HAMAP-Rule" id="MF_01080"/>
    </source>
</evidence>
<evidence type="ECO:0000259" key="6">
    <source>
        <dbReference type="Pfam" id="PF01509"/>
    </source>
</evidence>
<comment type="similarity">
    <text evidence="2 5">Belongs to the pseudouridine synthase TruB family. Type 1 subfamily.</text>
</comment>
<dbReference type="GO" id="GO:0160148">
    <property type="term" value="F:tRNA pseudouridine(55) synthase activity"/>
    <property type="evidence" value="ECO:0007669"/>
    <property type="project" value="UniProtKB-EC"/>
</dbReference>
<keyword evidence="8" id="KW-1185">Reference proteome</keyword>
<dbReference type="GO" id="GO:0003723">
    <property type="term" value="F:RNA binding"/>
    <property type="evidence" value="ECO:0007669"/>
    <property type="project" value="InterPro"/>
</dbReference>
<name>A0A4P2VMZ3_FLUSA</name>
<dbReference type="KEGG" id="sbf:JCM31447_28450"/>
<dbReference type="EMBL" id="AP019368">
    <property type="protein sequence ID" value="BBH54381.1"/>
    <property type="molecule type" value="Genomic_DNA"/>
</dbReference>
<dbReference type="InterPro" id="IPR014780">
    <property type="entry name" value="tRNA_psdUridine_synth_TruB"/>
</dbReference>
<organism evidence="7 8">
    <name type="scientific">Fluviispira sanaruensis</name>
    <dbReference type="NCBI Taxonomy" id="2493639"/>
    <lineage>
        <taxon>Bacteria</taxon>
        <taxon>Pseudomonadati</taxon>
        <taxon>Bdellovibrionota</taxon>
        <taxon>Oligoflexia</taxon>
        <taxon>Silvanigrellales</taxon>
        <taxon>Silvanigrellaceae</taxon>
        <taxon>Fluviispira</taxon>
    </lineage>
</organism>
<dbReference type="HAMAP" id="MF_01080">
    <property type="entry name" value="TruB_bact"/>
    <property type="match status" value="1"/>
</dbReference>
<dbReference type="Gene3D" id="3.30.2350.10">
    <property type="entry name" value="Pseudouridine synthase"/>
    <property type="match status" value="1"/>
</dbReference>
<dbReference type="Pfam" id="PF01509">
    <property type="entry name" value="TruB_N"/>
    <property type="match status" value="1"/>
</dbReference>
<comment type="catalytic activity">
    <reaction evidence="1 5">
        <text>uridine(55) in tRNA = pseudouridine(55) in tRNA</text>
        <dbReference type="Rhea" id="RHEA:42532"/>
        <dbReference type="Rhea" id="RHEA-COMP:10101"/>
        <dbReference type="Rhea" id="RHEA-COMP:10102"/>
        <dbReference type="ChEBI" id="CHEBI:65314"/>
        <dbReference type="ChEBI" id="CHEBI:65315"/>
        <dbReference type="EC" id="5.4.99.25"/>
    </reaction>
</comment>
<dbReference type="RefSeq" id="WP_130612013.1">
    <property type="nucleotide sequence ID" value="NZ_AP019368.1"/>
</dbReference>
<dbReference type="CDD" id="cd02573">
    <property type="entry name" value="PseudoU_synth_EcTruB"/>
    <property type="match status" value="1"/>
</dbReference>
<keyword evidence="4 5" id="KW-0413">Isomerase</keyword>
<comment type="function">
    <text evidence="5">Responsible for synthesis of pseudouridine from uracil-55 in the psi GC loop of transfer RNAs.</text>
</comment>
<dbReference type="PANTHER" id="PTHR13767:SF2">
    <property type="entry name" value="PSEUDOURIDYLATE SYNTHASE TRUB1"/>
    <property type="match status" value="1"/>
</dbReference>
<keyword evidence="3 5" id="KW-0819">tRNA processing</keyword>
<evidence type="ECO:0000256" key="1">
    <source>
        <dbReference type="ARBA" id="ARBA00000385"/>
    </source>
</evidence>
<evidence type="ECO:0000256" key="4">
    <source>
        <dbReference type="ARBA" id="ARBA00023235"/>
    </source>
</evidence>
<dbReference type="EC" id="5.4.99.25" evidence="5"/>
<dbReference type="Proteomes" id="UP000291236">
    <property type="component" value="Chromosome"/>
</dbReference>
<evidence type="ECO:0000256" key="2">
    <source>
        <dbReference type="ARBA" id="ARBA00005642"/>
    </source>
</evidence>
<dbReference type="NCBIfam" id="TIGR00431">
    <property type="entry name" value="TruB"/>
    <property type="match status" value="1"/>
</dbReference>
<dbReference type="GO" id="GO:0031119">
    <property type="term" value="P:tRNA pseudouridine synthesis"/>
    <property type="evidence" value="ECO:0007669"/>
    <property type="project" value="UniProtKB-UniRule"/>
</dbReference>
<evidence type="ECO:0000256" key="3">
    <source>
        <dbReference type="ARBA" id="ARBA00022694"/>
    </source>
</evidence>
<gene>
    <name evidence="5" type="primary">truB</name>
    <name evidence="7" type="ORF">JCM31447_28450</name>
</gene>
<dbReference type="AlphaFoldDB" id="A0A4P2VMZ3"/>
<evidence type="ECO:0000313" key="8">
    <source>
        <dbReference type="Proteomes" id="UP000291236"/>
    </source>
</evidence>